<dbReference type="InterPro" id="IPR013767">
    <property type="entry name" value="PAS_fold"/>
</dbReference>
<dbReference type="GO" id="GO:0009881">
    <property type="term" value="F:photoreceptor activity"/>
    <property type="evidence" value="ECO:0007669"/>
    <property type="project" value="UniProtKB-KW"/>
</dbReference>
<keyword evidence="13" id="KW-0157">Chromophore</keyword>
<comment type="caution">
    <text evidence="18">The sequence shown here is derived from an EMBL/GenBank/DDBJ whole genome shotgun (WGS) entry which is preliminary data.</text>
</comment>
<dbReference type="InterPro" id="IPR000014">
    <property type="entry name" value="PAS"/>
</dbReference>
<dbReference type="Gene3D" id="3.30.450.20">
    <property type="entry name" value="PAS domain"/>
    <property type="match status" value="1"/>
</dbReference>
<evidence type="ECO:0000256" key="11">
    <source>
        <dbReference type="ARBA" id="ARBA00022777"/>
    </source>
</evidence>
<protein>
    <recommendedName>
        <fullName evidence="2">histidine kinase</fullName>
        <ecNumber evidence="2">2.7.13.3</ecNumber>
    </recommendedName>
</protein>
<dbReference type="RefSeq" id="WP_051855307.1">
    <property type="nucleotide sequence ID" value="NZ_AQRC01000002.1"/>
</dbReference>
<dbReference type="SUPFAM" id="SSF55874">
    <property type="entry name" value="ATPase domain of HSP90 chaperone/DNA topoisomerase II/histidine kinase"/>
    <property type="match status" value="1"/>
</dbReference>
<keyword evidence="8" id="KW-0808">Transferase</keyword>
<dbReference type="InterPro" id="IPR035965">
    <property type="entry name" value="PAS-like_dom_sf"/>
</dbReference>
<dbReference type="EMBL" id="AQRC01000002">
    <property type="protein sequence ID" value="KFE36442.1"/>
    <property type="molecule type" value="Genomic_DNA"/>
</dbReference>
<dbReference type="InterPro" id="IPR036890">
    <property type="entry name" value="HATPase_C_sf"/>
</dbReference>
<keyword evidence="11 18" id="KW-0418">Kinase</keyword>
<keyword evidence="12" id="KW-0067">ATP-binding</keyword>
<dbReference type="STRING" id="1317124.DW2_03999"/>
<name>A0A085U0E5_9RHOB</name>
<evidence type="ECO:0000313" key="19">
    <source>
        <dbReference type="Proteomes" id="UP000028607"/>
    </source>
</evidence>
<evidence type="ECO:0000256" key="3">
    <source>
        <dbReference type="ARBA" id="ARBA00022543"/>
    </source>
</evidence>
<dbReference type="PROSITE" id="PS50113">
    <property type="entry name" value="PAC"/>
    <property type="match status" value="1"/>
</dbReference>
<evidence type="ECO:0000256" key="7">
    <source>
        <dbReference type="ARBA" id="ARBA00022643"/>
    </source>
</evidence>
<accession>A0A085U0E5</accession>
<dbReference type="CDD" id="cd00130">
    <property type="entry name" value="PAS"/>
    <property type="match status" value="1"/>
</dbReference>
<evidence type="ECO:0000259" key="16">
    <source>
        <dbReference type="PROSITE" id="PS50112"/>
    </source>
</evidence>
<dbReference type="OrthoDB" id="9816309at2"/>
<reference evidence="19" key="1">
    <citation type="submission" date="2013-04" db="EMBL/GenBank/DDBJ databases">
        <title>Thioclava sp. 13D2W-2 Genome Sequencing.</title>
        <authorList>
            <person name="Lai Q."/>
            <person name="Li G."/>
            <person name="Shao Z."/>
        </authorList>
    </citation>
    <scope>NUCLEOTIDE SEQUENCE [LARGE SCALE GENOMIC DNA]</scope>
    <source>
        <strain evidence="19">13D2W-2</strain>
    </source>
</reference>
<dbReference type="InterPro" id="IPR001610">
    <property type="entry name" value="PAC"/>
</dbReference>
<dbReference type="PROSITE" id="PS50112">
    <property type="entry name" value="PAS"/>
    <property type="match status" value="1"/>
</dbReference>
<feature type="domain" description="PAC" evidence="17">
    <location>
        <begin position="80"/>
        <end position="132"/>
    </location>
</feature>
<gene>
    <name evidence="18" type="ORF">DW2_03999</name>
</gene>
<evidence type="ECO:0000256" key="13">
    <source>
        <dbReference type="ARBA" id="ARBA00022991"/>
    </source>
</evidence>
<dbReference type="GO" id="GO:0005524">
    <property type="term" value="F:ATP binding"/>
    <property type="evidence" value="ECO:0007669"/>
    <property type="project" value="UniProtKB-KW"/>
</dbReference>
<dbReference type="SMART" id="SM00086">
    <property type="entry name" value="PAC"/>
    <property type="match status" value="1"/>
</dbReference>
<dbReference type="SMART" id="SM00911">
    <property type="entry name" value="HWE_HK"/>
    <property type="match status" value="1"/>
</dbReference>
<dbReference type="GO" id="GO:0004673">
    <property type="term" value="F:protein histidine kinase activity"/>
    <property type="evidence" value="ECO:0007669"/>
    <property type="project" value="UniProtKB-EC"/>
</dbReference>
<proteinExistence type="predicted"/>
<keyword evidence="15" id="KW-0675">Receptor</keyword>
<evidence type="ECO:0000256" key="12">
    <source>
        <dbReference type="ARBA" id="ARBA00022840"/>
    </source>
</evidence>
<comment type="catalytic activity">
    <reaction evidence="1">
        <text>ATP + protein L-histidine = ADP + protein N-phospho-L-histidine.</text>
        <dbReference type="EC" id="2.7.13.3"/>
    </reaction>
</comment>
<dbReference type="Pfam" id="PF00989">
    <property type="entry name" value="PAS"/>
    <property type="match status" value="1"/>
</dbReference>
<evidence type="ECO:0000259" key="17">
    <source>
        <dbReference type="PROSITE" id="PS50113"/>
    </source>
</evidence>
<feature type="domain" description="PAS" evidence="16">
    <location>
        <begin position="7"/>
        <end position="63"/>
    </location>
</feature>
<keyword evidence="5" id="KW-0716">Sensory transduction</keyword>
<dbReference type="GO" id="GO:0006355">
    <property type="term" value="P:regulation of DNA-templated transcription"/>
    <property type="evidence" value="ECO:0007669"/>
    <property type="project" value="InterPro"/>
</dbReference>
<evidence type="ECO:0000256" key="14">
    <source>
        <dbReference type="ARBA" id="ARBA00023026"/>
    </source>
</evidence>
<keyword evidence="3" id="KW-0600">Photoreceptor protein</keyword>
<dbReference type="PANTHER" id="PTHR41523:SF8">
    <property type="entry name" value="ETHYLENE RESPONSE SENSOR PROTEIN"/>
    <property type="match status" value="1"/>
</dbReference>
<evidence type="ECO:0000256" key="2">
    <source>
        <dbReference type="ARBA" id="ARBA00012438"/>
    </source>
</evidence>
<keyword evidence="19" id="KW-1185">Reference proteome</keyword>
<dbReference type="NCBIfam" id="TIGR00229">
    <property type="entry name" value="sensory_box"/>
    <property type="match status" value="1"/>
</dbReference>
<keyword evidence="4" id="KW-0597">Phosphoprotein</keyword>
<keyword evidence="7" id="KW-0288">FMN</keyword>
<evidence type="ECO:0000256" key="9">
    <source>
        <dbReference type="ARBA" id="ARBA00022737"/>
    </source>
</evidence>
<dbReference type="Pfam" id="PF07536">
    <property type="entry name" value="HWE_HK"/>
    <property type="match status" value="1"/>
</dbReference>
<dbReference type="Gene3D" id="3.30.565.10">
    <property type="entry name" value="Histidine kinase-like ATPase, C-terminal domain"/>
    <property type="match status" value="1"/>
</dbReference>
<dbReference type="InterPro" id="IPR000700">
    <property type="entry name" value="PAS-assoc_C"/>
</dbReference>
<dbReference type="PANTHER" id="PTHR41523">
    <property type="entry name" value="TWO-COMPONENT SYSTEM SENSOR PROTEIN"/>
    <property type="match status" value="1"/>
</dbReference>
<dbReference type="SUPFAM" id="SSF55785">
    <property type="entry name" value="PYP-like sensor domain (PAS domain)"/>
    <property type="match status" value="1"/>
</dbReference>
<evidence type="ECO:0000256" key="1">
    <source>
        <dbReference type="ARBA" id="ARBA00000085"/>
    </source>
</evidence>
<evidence type="ECO:0000256" key="5">
    <source>
        <dbReference type="ARBA" id="ARBA00022606"/>
    </source>
</evidence>
<evidence type="ECO:0000256" key="15">
    <source>
        <dbReference type="ARBA" id="ARBA00023170"/>
    </source>
</evidence>
<dbReference type="SMART" id="SM00091">
    <property type="entry name" value="PAS"/>
    <property type="match status" value="1"/>
</dbReference>
<keyword evidence="9" id="KW-0677">Repeat</keyword>
<dbReference type="EC" id="2.7.13.3" evidence="2"/>
<dbReference type="Proteomes" id="UP000028607">
    <property type="component" value="Unassembled WGS sequence"/>
</dbReference>
<keyword evidence="10" id="KW-0547">Nucleotide-binding</keyword>
<dbReference type="eggNOG" id="COG3920">
    <property type="taxonomic scope" value="Bacteria"/>
</dbReference>
<evidence type="ECO:0000256" key="4">
    <source>
        <dbReference type="ARBA" id="ARBA00022553"/>
    </source>
</evidence>
<dbReference type="InterPro" id="IPR011102">
    <property type="entry name" value="Sig_transdc_His_kinase_HWE"/>
</dbReference>
<evidence type="ECO:0000313" key="18">
    <source>
        <dbReference type="EMBL" id="KFE36442.1"/>
    </source>
</evidence>
<evidence type="ECO:0000256" key="8">
    <source>
        <dbReference type="ARBA" id="ARBA00022679"/>
    </source>
</evidence>
<sequence>MDSPESLKEHLVAIVENSDDAIITKNLDSIIQSWNKAAERLFGYTAEEAVGQSITMLIPADRQQEEVEFIAKLSRGERIHHFETIRQRKDGSFLPVSLTVSPVRDATGKIVGASKIARDISLQHQAAEQQRVLLAEMRHRVANSFAIAGSLLTVTARQVETAGDLANLMRERLMALSAAHKMAVRDPSGELSESADLRELLASIIDPFARDALREFEIEELRVAPAAITPICLVFYELGTNAVKYGALGQPGGTVSIRARRRGDRFVIEWVEHCSLAACDELRDGFGTRLSQSAVEATLGGTMSRQFDPSGMKAVIDLDLGKLTN</sequence>
<dbReference type="AlphaFoldDB" id="A0A085U0E5"/>
<organism evidence="18 19">
    <name type="scientific">Thioclava atlantica</name>
    <dbReference type="NCBI Taxonomy" id="1317124"/>
    <lineage>
        <taxon>Bacteria</taxon>
        <taxon>Pseudomonadati</taxon>
        <taxon>Pseudomonadota</taxon>
        <taxon>Alphaproteobacteria</taxon>
        <taxon>Rhodobacterales</taxon>
        <taxon>Paracoccaceae</taxon>
        <taxon>Thioclava</taxon>
    </lineage>
</organism>
<evidence type="ECO:0000256" key="10">
    <source>
        <dbReference type="ARBA" id="ARBA00022741"/>
    </source>
</evidence>
<evidence type="ECO:0000256" key="6">
    <source>
        <dbReference type="ARBA" id="ARBA00022630"/>
    </source>
</evidence>
<dbReference type="PATRIC" id="fig|1317124.6.peg.811"/>
<keyword evidence="14" id="KW-0843">Virulence</keyword>
<reference evidence="18 19" key="2">
    <citation type="journal article" date="2015" name="Antonie Van Leeuwenhoek">
        <title>Thioclava indica sp. nov., isolated from surface seawater of the Indian Ocean.</title>
        <authorList>
            <person name="Liu Y."/>
            <person name="Lai Q."/>
            <person name="Du J."/>
            <person name="Xu H."/>
            <person name="Jiang L."/>
            <person name="Shao Z."/>
        </authorList>
    </citation>
    <scope>NUCLEOTIDE SEQUENCE [LARGE SCALE GENOMIC DNA]</scope>
    <source>
        <strain evidence="18 19">13D2W-2</strain>
    </source>
</reference>
<keyword evidence="6" id="KW-0285">Flavoprotein</keyword>